<dbReference type="Gene3D" id="3.90.550.10">
    <property type="entry name" value="Spore Coat Polysaccharide Biosynthesis Protein SpsA, Chain A"/>
    <property type="match status" value="1"/>
</dbReference>
<dbReference type="Pfam" id="PF12804">
    <property type="entry name" value="NTP_transf_3"/>
    <property type="match status" value="1"/>
</dbReference>
<gene>
    <name evidence="3" type="ORF">BSZ39_01085</name>
</gene>
<name>A0A1Q5Q5A5_9ACTO</name>
<dbReference type="STRING" id="208480.SAMN02910418_02172"/>
<protein>
    <recommendedName>
        <fullName evidence="2">MobA-like NTP transferase domain-containing protein</fullName>
    </recommendedName>
</protein>
<keyword evidence="4" id="KW-1185">Reference proteome</keyword>
<dbReference type="PANTHER" id="PTHR19136">
    <property type="entry name" value="MOLYBDENUM COFACTOR GUANYLYLTRANSFERASE"/>
    <property type="match status" value="1"/>
</dbReference>
<dbReference type="GO" id="GO:0016779">
    <property type="term" value="F:nucleotidyltransferase activity"/>
    <property type="evidence" value="ECO:0007669"/>
    <property type="project" value="UniProtKB-ARBA"/>
</dbReference>
<evidence type="ECO:0000313" key="3">
    <source>
        <dbReference type="EMBL" id="OKL55004.1"/>
    </source>
</evidence>
<dbReference type="OrthoDB" id="4408226at2"/>
<feature type="domain" description="MobA-like NTP transferase" evidence="2">
    <location>
        <begin position="6"/>
        <end position="149"/>
    </location>
</feature>
<keyword evidence="1" id="KW-0808">Transferase</keyword>
<dbReference type="AlphaFoldDB" id="A0A1Q5Q5A5"/>
<dbReference type="SUPFAM" id="SSF53448">
    <property type="entry name" value="Nucleotide-diphospho-sugar transferases"/>
    <property type="match status" value="1"/>
</dbReference>
<dbReference type="Proteomes" id="UP000185628">
    <property type="component" value="Unassembled WGS sequence"/>
</dbReference>
<dbReference type="EMBL" id="MQVR01000003">
    <property type="protein sequence ID" value="OKL55004.1"/>
    <property type="molecule type" value="Genomic_DNA"/>
</dbReference>
<evidence type="ECO:0000259" key="2">
    <source>
        <dbReference type="Pfam" id="PF12804"/>
    </source>
</evidence>
<comment type="caution">
    <text evidence="3">The sequence shown here is derived from an EMBL/GenBank/DDBJ whole genome shotgun (WGS) entry which is preliminary data.</text>
</comment>
<evidence type="ECO:0000256" key="1">
    <source>
        <dbReference type="ARBA" id="ARBA00022679"/>
    </source>
</evidence>
<dbReference type="InterPro" id="IPR025877">
    <property type="entry name" value="MobA-like_NTP_Trfase"/>
</dbReference>
<reference evidence="4" key="1">
    <citation type="submission" date="2016-12" db="EMBL/GenBank/DDBJ databases">
        <authorList>
            <person name="Meng X."/>
        </authorList>
    </citation>
    <scope>NUCLEOTIDE SEQUENCE [LARGE SCALE GENOMIC DNA]</scope>
    <source>
        <strain evidence="4">DSM 19116</strain>
    </source>
</reference>
<dbReference type="InterPro" id="IPR029044">
    <property type="entry name" value="Nucleotide-diphossugar_trans"/>
</dbReference>
<sequence>MSSLHVLILGGGTARRLGGVSKPDVTYQGRRLLDHALASLPDAVTGRRVVVAPETVAVPGDVLRTLEDPPFGGPVAGIAAGLAALAPKDDDLVAILTCDAPRAGEAVPTLLAALTDADCAIGRDANGREQYLLGVYRVAALTARIEQWGRDDLAGAPVWKFISALRAIVVDMPAELTHDIDTPDDLTAH</sequence>
<dbReference type="PANTHER" id="PTHR19136:SF81">
    <property type="entry name" value="MOLYBDENUM COFACTOR GUANYLYLTRANSFERASE"/>
    <property type="match status" value="1"/>
</dbReference>
<proteinExistence type="predicted"/>
<dbReference type="RefSeq" id="WP_073715554.1">
    <property type="nucleotide sequence ID" value="NZ_MQVR01000003.1"/>
</dbReference>
<accession>A0A1Q5Q5A5</accession>
<evidence type="ECO:0000313" key="4">
    <source>
        <dbReference type="Proteomes" id="UP000185628"/>
    </source>
</evidence>
<organism evidence="3 4">
    <name type="scientific">Bowdeniella nasicola</name>
    <dbReference type="NCBI Taxonomy" id="208480"/>
    <lineage>
        <taxon>Bacteria</taxon>
        <taxon>Bacillati</taxon>
        <taxon>Actinomycetota</taxon>
        <taxon>Actinomycetes</taxon>
        <taxon>Actinomycetales</taxon>
        <taxon>Actinomycetaceae</taxon>
        <taxon>Bowdeniella</taxon>
    </lineage>
</organism>